<accession>A0A9Q0GFZ3</accession>
<evidence type="ECO:0000313" key="2">
    <source>
        <dbReference type="EMBL" id="KAJ4847854.1"/>
    </source>
</evidence>
<dbReference type="EMBL" id="JAKUCV010001068">
    <property type="protein sequence ID" value="KAJ4847854.1"/>
    <property type="molecule type" value="Genomic_DNA"/>
</dbReference>
<protein>
    <submittedName>
        <fullName evidence="2">Uncharacterized protein</fullName>
    </submittedName>
</protein>
<reference evidence="2" key="2">
    <citation type="journal article" date="2023" name="Plants (Basel)">
        <title>Annotation of the Turnera subulata (Passifloraceae) Draft Genome Reveals the S-Locus Evolved after the Divergence of Turneroideae from Passifloroideae in a Stepwise Manner.</title>
        <authorList>
            <person name="Henning P.M."/>
            <person name="Roalson E.H."/>
            <person name="Mir W."/>
            <person name="McCubbin A.G."/>
            <person name="Shore J.S."/>
        </authorList>
    </citation>
    <scope>NUCLEOTIDE SEQUENCE</scope>
    <source>
        <strain evidence="2">F60SS</strain>
    </source>
</reference>
<keyword evidence="3" id="KW-1185">Reference proteome</keyword>
<proteinExistence type="predicted"/>
<organism evidence="2 3">
    <name type="scientific">Turnera subulata</name>
    <dbReference type="NCBI Taxonomy" id="218843"/>
    <lineage>
        <taxon>Eukaryota</taxon>
        <taxon>Viridiplantae</taxon>
        <taxon>Streptophyta</taxon>
        <taxon>Embryophyta</taxon>
        <taxon>Tracheophyta</taxon>
        <taxon>Spermatophyta</taxon>
        <taxon>Magnoliopsida</taxon>
        <taxon>eudicotyledons</taxon>
        <taxon>Gunneridae</taxon>
        <taxon>Pentapetalae</taxon>
        <taxon>rosids</taxon>
        <taxon>fabids</taxon>
        <taxon>Malpighiales</taxon>
        <taxon>Passifloraceae</taxon>
        <taxon>Turnera</taxon>
    </lineage>
</organism>
<feature type="region of interest" description="Disordered" evidence="1">
    <location>
        <begin position="1"/>
        <end position="41"/>
    </location>
</feature>
<dbReference type="Proteomes" id="UP001141552">
    <property type="component" value="Unassembled WGS sequence"/>
</dbReference>
<name>A0A9Q0GFZ3_9ROSI</name>
<reference evidence="2" key="1">
    <citation type="submission" date="2022-02" db="EMBL/GenBank/DDBJ databases">
        <authorList>
            <person name="Henning P.M."/>
            <person name="McCubbin A.G."/>
            <person name="Shore J.S."/>
        </authorList>
    </citation>
    <scope>NUCLEOTIDE SEQUENCE</scope>
    <source>
        <strain evidence="2">F60SS</strain>
        <tissue evidence="2">Leaves</tissue>
    </source>
</reference>
<dbReference type="AlphaFoldDB" id="A0A9Q0GFZ3"/>
<feature type="non-terminal residue" evidence="2">
    <location>
        <position position="1"/>
    </location>
</feature>
<comment type="caution">
    <text evidence="2">The sequence shown here is derived from an EMBL/GenBank/DDBJ whole genome shotgun (WGS) entry which is preliminary data.</text>
</comment>
<evidence type="ECO:0000313" key="3">
    <source>
        <dbReference type="Proteomes" id="UP001141552"/>
    </source>
</evidence>
<evidence type="ECO:0000256" key="1">
    <source>
        <dbReference type="SAM" id="MobiDB-lite"/>
    </source>
</evidence>
<sequence length="137" mass="14851">MTPTPTEPLGSMCSGTSLELSSDPDPNPGPGSTSVKVLTPPLNSTVGFGFTRMMDNPLTLGPEMSSKHRVLLSGIAGRDWAADGPELCLPGRQVQWQHHYDDREEHGVFNSEEDSSGRRKRSLLVCQRLGSCQNSQV</sequence>
<gene>
    <name evidence="2" type="ORF">Tsubulata_000189</name>
</gene>